<dbReference type="InterPro" id="IPR015422">
    <property type="entry name" value="PyrdxlP-dep_Trfase_small"/>
</dbReference>
<dbReference type="AlphaFoldDB" id="A0A7W5VF08"/>
<dbReference type="RefSeq" id="WP_246451775.1">
    <property type="nucleotide sequence ID" value="NZ_JACIBV010000001.1"/>
</dbReference>
<name>A0A7W5VF08_9ACTN</name>
<dbReference type="SUPFAM" id="SSF53383">
    <property type="entry name" value="PLP-dependent transferases"/>
    <property type="match status" value="1"/>
</dbReference>
<dbReference type="InterPro" id="IPR015421">
    <property type="entry name" value="PyrdxlP-dep_Trfase_major"/>
</dbReference>
<evidence type="ECO:0000313" key="7">
    <source>
        <dbReference type="Proteomes" id="UP000579945"/>
    </source>
</evidence>
<accession>A0A7W5VF08</accession>
<dbReference type="InterPro" id="IPR000653">
    <property type="entry name" value="DegT/StrS_aminotransferase"/>
</dbReference>
<reference evidence="6 7" key="1">
    <citation type="submission" date="2020-08" db="EMBL/GenBank/DDBJ databases">
        <title>Sequencing the genomes of 1000 actinobacteria strains.</title>
        <authorList>
            <person name="Klenk H.-P."/>
        </authorList>
    </citation>
    <scope>NUCLEOTIDE SEQUENCE [LARGE SCALE GENOMIC DNA]</scope>
    <source>
        <strain evidence="6 7">DSM 44320</strain>
    </source>
</reference>
<feature type="region of interest" description="Disordered" evidence="5">
    <location>
        <begin position="166"/>
        <end position="209"/>
    </location>
</feature>
<feature type="modified residue" description="N6-(pyridoxal phosphate)lysine" evidence="3">
    <location>
        <position position="241"/>
    </location>
</feature>
<dbReference type="Proteomes" id="UP000579945">
    <property type="component" value="Unassembled WGS sequence"/>
</dbReference>
<sequence length="433" mass="45464">MADPEGRTLGDEEVAALERVIRSGMLNSVWGTEAKALEREMVQLYGSRHAIACSSGTAALHLSVVAAAPDPGDEIITTPITDFGTVAPILAQNAVPVFADVDPSDGNLDPSAVEALIGPRTRAIMAVHLFGAAARIDELRALADRHGLALIEDCAQAWLTELPARGPGLPARGPGLPARGPGLPDQGPRLPAEGPGVPAEGPGVPAQGPGEQLGGGARGVGGGRLAGTVGDVGTFSLQQWKHITCGDGGVVITQDDELARRMRLFSDKGWDRAAGRSHASLGLNYRMTELQAAVARAQLAKLDGVLAARRRTAAHLLKALEGLQGLRLPRPEGHAWWLFPLVLPDGGAGELAAHLGAAGIPARAGYLGEPLNRAPVWKGPVYGGSRYPLEGYTPAACPEAERLVAETLLVIDWNERYTDEHVELIAERIRNRP</sequence>
<dbReference type="PANTHER" id="PTHR30244:SF34">
    <property type="entry name" value="DTDP-4-AMINO-4,6-DIDEOXYGALACTOSE TRANSAMINASE"/>
    <property type="match status" value="1"/>
</dbReference>
<dbReference type="Gene3D" id="3.40.640.10">
    <property type="entry name" value="Type I PLP-dependent aspartate aminotransferase-like (Major domain)"/>
    <property type="match status" value="1"/>
</dbReference>
<feature type="active site" description="Proton acceptor" evidence="2">
    <location>
        <position position="241"/>
    </location>
</feature>
<comment type="caution">
    <text evidence="6">The sequence shown here is derived from an EMBL/GenBank/DDBJ whole genome shotgun (WGS) entry which is preliminary data.</text>
</comment>
<keyword evidence="7" id="KW-1185">Reference proteome</keyword>
<dbReference type="GO" id="GO:0030170">
    <property type="term" value="F:pyridoxal phosphate binding"/>
    <property type="evidence" value="ECO:0007669"/>
    <property type="project" value="TreeGrafter"/>
</dbReference>
<evidence type="ECO:0000256" key="3">
    <source>
        <dbReference type="PIRSR" id="PIRSR000390-2"/>
    </source>
</evidence>
<gene>
    <name evidence="6" type="ORF">FHR33_002402</name>
</gene>
<evidence type="ECO:0000256" key="4">
    <source>
        <dbReference type="RuleBase" id="RU004508"/>
    </source>
</evidence>
<proteinExistence type="inferred from homology"/>
<organism evidence="6 7">
    <name type="scientific">Nonomuraea dietziae</name>
    <dbReference type="NCBI Taxonomy" id="65515"/>
    <lineage>
        <taxon>Bacteria</taxon>
        <taxon>Bacillati</taxon>
        <taxon>Actinomycetota</taxon>
        <taxon>Actinomycetes</taxon>
        <taxon>Streptosporangiales</taxon>
        <taxon>Streptosporangiaceae</taxon>
        <taxon>Nonomuraea</taxon>
    </lineage>
</organism>
<evidence type="ECO:0000256" key="5">
    <source>
        <dbReference type="SAM" id="MobiDB-lite"/>
    </source>
</evidence>
<dbReference type="Gene3D" id="3.90.1150.10">
    <property type="entry name" value="Aspartate Aminotransferase, domain 1"/>
    <property type="match status" value="1"/>
</dbReference>
<feature type="compositionally biased region" description="Low complexity" evidence="5">
    <location>
        <begin position="191"/>
        <end position="209"/>
    </location>
</feature>
<comment type="similarity">
    <text evidence="4">Belongs to the DegT/DnrJ/EryC1 family.</text>
</comment>
<dbReference type="Pfam" id="PF01041">
    <property type="entry name" value="DegT_DnrJ_EryC1"/>
    <property type="match status" value="2"/>
</dbReference>
<protein>
    <submittedName>
        <fullName evidence="6">dTDP-4-amino-4,6-dideoxygalactose transaminase</fullName>
    </submittedName>
</protein>
<dbReference type="GO" id="GO:0000271">
    <property type="term" value="P:polysaccharide biosynthetic process"/>
    <property type="evidence" value="ECO:0007669"/>
    <property type="project" value="TreeGrafter"/>
</dbReference>
<dbReference type="GeneID" id="95396124"/>
<dbReference type="InterPro" id="IPR015424">
    <property type="entry name" value="PyrdxlP-dep_Trfase"/>
</dbReference>
<evidence type="ECO:0000313" key="6">
    <source>
        <dbReference type="EMBL" id="MBB3726542.1"/>
    </source>
</evidence>
<keyword evidence="3 4" id="KW-0663">Pyridoxal phosphate</keyword>
<dbReference type="PIRSF" id="PIRSF000390">
    <property type="entry name" value="PLP_StrS"/>
    <property type="match status" value="1"/>
</dbReference>
<evidence type="ECO:0000256" key="1">
    <source>
        <dbReference type="ARBA" id="ARBA00001933"/>
    </source>
</evidence>
<evidence type="ECO:0000256" key="2">
    <source>
        <dbReference type="PIRSR" id="PIRSR000390-1"/>
    </source>
</evidence>
<feature type="compositionally biased region" description="Low complexity" evidence="5">
    <location>
        <begin position="166"/>
        <end position="184"/>
    </location>
</feature>
<dbReference type="EMBL" id="JACIBV010000001">
    <property type="protein sequence ID" value="MBB3726542.1"/>
    <property type="molecule type" value="Genomic_DNA"/>
</dbReference>
<dbReference type="PANTHER" id="PTHR30244">
    <property type="entry name" value="TRANSAMINASE"/>
    <property type="match status" value="1"/>
</dbReference>
<dbReference type="GO" id="GO:0008483">
    <property type="term" value="F:transaminase activity"/>
    <property type="evidence" value="ECO:0007669"/>
    <property type="project" value="TreeGrafter"/>
</dbReference>
<comment type="cofactor">
    <cofactor evidence="1">
        <name>pyridoxal 5'-phosphate</name>
        <dbReference type="ChEBI" id="CHEBI:597326"/>
    </cofactor>
</comment>
<dbReference type="CDD" id="cd00616">
    <property type="entry name" value="AHBA_syn"/>
    <property type="match status" value="1"/>
</dbReference>